<evidence type="ECO:0000313" key="3">
    <source>
        <dbReference type="Proteomes" id="UP000580250"/>
    </source>
</evidence>
<sequence length="122" mass="13376">MRIYFNSISLHEHWVAIGCHLLTNGFVNPIPKSGPSLQGDDKRVENMCGFGDGDLTNDAKDVGGELEAMEQIEGLKNGTENNLNDNQDVEGLDAQDGEEDENGDDNNCLFLFSSFYASSMLN</sequence>
<evidence type="ECO:0000256" key="1">
    <source>
        <dbReference type="SAM" id="MobiDB-lite"/>
    </source>
</evidence>
<dbReference type="EMBL" id="CAJEWN010001759">
    <property type="protein sequence ID" value="CAD2199853.1"/>
    <property type="molecule type" value="Genomic_DNA"/>
</dbReference>
<name>A0A6V7XKQ7_MELEN</name>
<proteinExistence type="predicted"/>
<dbReference type="AlphaFoldDB" id="A0A6V7XKQ7"/>
<protein>
    <submittedName>
        <fullName evidence="2">Uncharacterized protein</fullName>
    </submittedName>
</protein>
<organism evidence="2 3">
    <name type="scientific">Meloidogyne enterolobii</name>
    <name type="common">Root-knot nematode worm</name>
    <name type="synonym">Meloidogyne mayaguensis</name>
    <dbReference type="NCBI Taxonomy" id="390850"/>
    <lineage>
        <taxon>Eukaryota</taxon>
        <taxon>Metazoa</taxon>
        <taxon>Ecdysozoa</taxon>
        <taxon>Nematoda</taxon>
        <taxon>Chromadorea</taxon>
        <taxon>Rhabditida</taxon>
        <taxon>Tylenchina</taxon>
        <taxon>Tylenchomorpha</taxon>
        <taxon>Tylenchoidea</taxon>
        <taxon>Meloidogynidae</taxon>
        <taxon>Meloidogyninae</taxon>
        <taxon>Meloidogyne</taxon>
    </lineage>
</organism>
<accession>A0A6V7XKQ7</accession>
<dbReference type="Proteomes" id="UP000580250">
    <property type="component" value="Unassembled WGS sequence"/>
</dbReference>
<feature type="compositionally biased region" description="Acidic residues" evidence="1">
    <location>
        <begin position="87"/>
        <end position="104"/>
    </location>
</feature>
<feature type="region of interest" description="Disordered" evidence="1">
    <location>
        <begin position="76"/>
        <end position="105"/>
    </location>
</feature>
<reference evidence="2 3" key="1">
    <citation type="submission" date="2020-08" db="EMBL/GenBank/DDBJ databases">
        <authorList>
            <person name="Koutsovoulos G."/>
            <person name="Danchin GJ E."/>
        </authorList>
    </citation>
    <scope>NUCLEOTIDE SEQUENCE [LARGE SCALE GENOMIC DNA]</scope>
</reference>
<comment type="caution">
    <text evidence="2">The sequence shown here is derived from an EMBL/GenBank/DDBJ whole genome shotgun (WGS) entry which is preliminary data.</text>
</comment>
<gene>
    <name evidence="2" type="ORF">MENT_LOCUS53283</name>
</gene>
<evidence type="ECO:0000313" key="2">
    <source>
        <dbReference type="EMBL" id="CAD2199853.1"/>
    </source>
</evidence>